<keyword evidence="2" id="KW-0812">Transmembrane</keyword>
<evidence type="ECO:0000313" key="3">
    <source>
        <dbReference type="EMBL" id="KAJ5455710.1"/>
    </source>
</evidence>
<evidence type="ECO:0008006" key="5">
    <source>
        <dbReference type="Google" id="ProtNLM"/>
    </source>
</evidence>
<reference evidence="3" key="1">
    <citation type="submission" date="2022-12" db="EMBL/GenBank/DDBJ databases">
        <authorList>
            <person name="Petersen C."/>
        </authorList>
    </citation>
    <scope>NUCLEOTIDE SEQUENCE</scope>
    <source>
        <strain evidence="3">IBT 16125</strain>
    </source>
</reference>
<dbReference type="Proteomes" id="UP001213681">
    <property type="component" value="Unassembled WGS sequence"/>
</dbReference>
<name>A0AAD6G4Z2_9EURO</name>
<feature type="transmembrane region" description="Helical" evidence="2">
    <location>
        <begin position="302"/>
        <end position="325"/>
    </location>
</feature>
<dbReference type="PANTHER" id="PTHR23524">
    <property type="entry name" value="TRANSPORTER, PUTATIVE (AFU_ORTHOLOGUE AFUA_8G04850)-RELATED"/>
    <property type="match status" value="1"/>
</dbReference>
<dbReference type="Gene3D" id="1.20.1250.20">
    <property type="entry name" value="MFS general substrate transporter like domains"/>
    <property type="match status" value="1"/>
</dbReference>
<evidence type="ECO:0000256" key="2">
    <source>
        <dbReference type="SAM" id="Phobius"/>
    </source>
</evidence>
<evidence type="ECO:0000313" key="4">
    <source>
        <dbReference type="Proteomes" id="UP001213681"/>
    </source>
</evidence>
<dbReference type="RefSeq" id="XP_056768083.1">
    <property type="nucleotide sequence ID" value="XM_056907356.1"/>
</dbReference>
<feature type="transmembrane region" description="Helical" evidence="2">
    <location>
        <begin position="20"/>
        <end position="44"/>
    </location>
</feature>
<feature type="transmembrane region" description="Helical" evidence="2">
    <location>
        <begin position="508"/>
        <end position="529"/>
    </location>
</feature>
<keyword evidence="4" id="KW-1185">Reference proteome</keyword>
<comment type="subcellular location">
    <subcellularLocation>
        <location evidence="1">Membrane</location>
        <topology evidence="1">Multi-pass membrane protein</topology>
    </subcellularLocation>
</comment>
<protein>
    <recommendedName>
        <fullName evidence="5">MFS transporter</fullName>
    </recommendedName>
</protein>
<feature type="transmembrane region" description="Helical" evidence="2">
    <location>
        <begin position="184"/>
        <end position="204"/>
    </location>
</feature>
<organism evidence="3 4">
    <name type="scientific">Penicillium daleae</name>
    <dbReference type="NCBI Taxonomy" id="63821"/>
    <lineage>
        <taxon>Eukaryota</taxon>
        <taxon>Fungi</taxon>
        <taxon>Dikarya</taxon>
        <taxon>Ascomycota</taxon>
        <taxon>Pezizomycotina</taxon>
        <taxon>Eurotiomycetes</taxon>
        <taxon>Eurotiomycetidae</taxon>
        <taxon>Eurotiales</taxon>
        <taxon>Aspergillaceae</taxon>
        <taxon>Penicillium</taxon>
    </lineage>
</organism>
<feature type="transmembrane region" description="Helical" evidence="2">
    <location>
        <begin position="358"/>
        <end position="380"/>
    </location>
</feature>
<keyword evidence="2" id="KW-1133">Transmembrane helix</keyword>
<reference evidence="3" key="2">
    <citation type="journal article" date="2023" name="IMA Fungus">
        <title>Comparative genomic study of the Penicillium genus elucidates a diverse pangenome and 15 lateral gene transfer events.</title>
        <authorList>
            <person name="Petersen C."/>
            <person name="Sorensen T."/>
            <person name="Nielsen M.R."/>
            <person name="Sondergaard T.E."/>
            <person name="Sorensen J.L."/>
            <person name="Fitzpatrick D.A."/>
            <person name="Frisvad J.C."/>
            <person name="Nielsen K.L."/>
        </authorList>
    </citation>
    <scope>NUCLEOTIDE SEQUENCE</scope>
    <source>
        <strain evidence="3">IBT 16125</strain>
    </source>
</reference>
<dbReference type="InterPro" id="IPR011701">
    <property type="entry name" value="MFS"/>
</dbReference>
<feature type="transmembrane region" description="Helical" evidence="2">
    <location>
        <begin position="541"/>
        <end position="563"/>
    </location>
</feature>
<dbReference type="AlphaFoldDB" id="A0AAD6G4Z2"/>
<evidence type="ECO:0000256" key="1">
    <source>
        <dbReference type="ARBA" id="ARBA00004141"/>
    </source>
</evidence>
<dbReference type="SUPFAM" id="SSF103473">
    <property type="entry name" value="MFS general substrate transporter"/>
    <property type="match status" value="2"/>
</dbReference>
<dbReference type="GO" id="GO:0022857">
    <property type="term" value="F:transmembrane transporter activity"/>
    <property type="evidence" value="ECO:0007669"/>
    <property type="project" value="InterPro"/>
</dbReference>
<gene>
    <name evidence="3" type="ORF">N7458_003974</name>
</gene>
<dbReference type="GeneID" id="81597599"/>
<accession>A0AAD6G4Z2</accession>
<feature type="transmembrane region" description="Helical" evidence="2">
    <location>
        <begin position="224"/>
        <end position="243"/>
    </location>
</feature>
<sequence>MAMASSPALFTASRGQTLTYLLAVCPFSIAFLVFINSSVSFVVTDLIGLHDGEGNAVGTLGFADELLALAACPLWGVLSDRIGVRHVCAIGYAIIAVALVLFVQATNVYPQLLLGRLLFSLGGSAVSTMVTAVLPTVTGKALRDQAYRASVSSELTITPARLNGLQNGHHPDGAATRASPSARLSGFVGLFAGCGALVSLGVFLPLPARFEKIGLSPAEAIRRSYYLVAAVAMIISLISFIGLRNLSEEEGKGWRALWSHHSGQHADDQDDDDEAFHGQERMPYWKQLTTALLLGFRNRSIALGYMGGFVARASSVAISLFIPLAVNHYYRVSGLCNEDHEPMPNSGLGDIKKACPRAYILASILTGVSQLIALLAAPAFGYLTDKSRRYNVPLLVAAFVGVVGYLAFGFLPNPQFKGPDGNAGVFVVMALLGISQIGAIVCSLAVLSNGILQVGVDDDALRKIYAEQGVDRQGAHIHNGHSGEGENQPLLAHSVDHRLQHLSHLKGSIAGVYSLYGGAGILILTKAGGSLFDVLSSGTPFYIMAVFNGILLVTGLVCGILNARSKGVSG</sequence>
<dbReference type="InterPro" id="IPR036259">
    <property type="entry name" value="MFS_trans_sf"/>
</dbReference>
<proteinExistence type="predicted"/>
<feature type="transmembrane region" description="Helical" evidence="2">
    <location>
        <begin position="392"/>
        <end position="411"/>
    </location>
</feature>
<feature type="transmembrane region" description="Helical" evidence="2">
    <location>
        <begin position="117"/>
        <end position="138"/>
    </location>
</feature>
<dbReference type="EMBL" id="JAPVEA010000004">
    <property type="protein sequence ID" value="KAJ5455710.1"/>
    <property type="molecule type" value="Genomic_DNA"/>
</dbReference>
<dbReference type="Pfam" id="PF07690">
    <property type="entry name" value="MFS_1"/>
    <property type="match status" value="2"/>
</dbReference>
<feature type="transmembrane region" description="Helical" evidence="2">
    <location>
        <begin position="87"/>
        <end position="105"/>
    </location>
</feature>
<comment type="caution">
    <text evidence="3">The sequence shown here is derived from an EMBL/GenBank/DDBJ whole genome shotgun (WGS) entry which is preliminary data.</text>
</comment>
<keyword evidence="2" id="KW-0472">Membrane</keyword>
<dbReference type="GO" id="GO:0016020">
    <property type="term" value="C:membrane"/>
    <property type="evidence" value="ECO:0007669"/>
    <property type="project" value="UniProtKB-SubCell"/>
</dbReference>
<feature type="transmembrane region" description="Helical" evidence="2">
    <location>
        <begin position="56"/>
        <end position="75"/>
    </location>
</feature>
<dbReference type="PANTHER" id="PTHR23524:SF1">
    <property type="entry name" value="MRH DOMAIN-CONTAINING PROTEIN-RELATED"/>
    <property type="match status" value="1"/>
</dbReference>
<feature type="transmembrane region" description="Helical" evidence="2">
    <location>
        <begin position="423"/>
        <end position="447"/>
    </location>
</feature>